<evidence type="ECO:0000313" key="3">
    <source>
        <dbReference type="Proteomes" id="UP000182034"/>
    </source>
</evidence>
<dbReference type="PANTHER" id="PTHR30383">
    <property type="entry name" value="THIOESTERASE 1/PROTEASE 1/LYSOPHOSPHOLIPASE L1"/>
    <property type="match status" value="1"/>
</dbReference>
<dbReference type="EMBL" id="FPKW01000011">
    <property type="protein sequence ID" value="SFZ95636.1"/>
    <property type="molecule type" value="Genomic_DNA"/>
</dbReference>
<dbReference type="RefSeq" id="WP_083582352.1">
    <property type="nucleotide sequence ID" value="NZ_FPKW01000011.1"/>
</dbReference>
<name>A0A1K2IT52_9FLAO</name>
<dbReference type="AlphaFoldDB" id="A0A1K2IT52"/>
<dbReference type="STRING" id="1612149.SAMN05216324_11192"/>
<dbReference type="Proteomes" id="UP000182034">
    <property type="component" value="Unassembled WGS sequence"/>
</dbReference>
<accession>A0A1K2IT52</accession>
<protein>
    <submittedName>
        <fullName evidence="2">Lysophospholipase L1</fullName>
    </submittedName>
</protein>
<feature type="domain" description="SGNH hydrolase-type esterase" evidence="1">
    <location>
        <begin position="9"/>
        <end position="194"/>
    </location>
</feature>
<dbReference type="Pfam" id="PF13472">
    <property type="entry name" value="Lipase_GDSL_2"/>
    <property type="match status" value="1"/>
</dbReference>
<sequence length="211" mass="23639">MKKMIYGLFFGDSITYGEYDGVFGGWVDILKRYALQKYNEGEGNELILFNLGIGGETTESLVKRIPHEMAARNSAEGNVVFIGYGANDLAIKNGIQMVNPENFKTNILTAIQHAKQYSKDIYLISILPFSKKVDGVVVASGKLRTNEEVVIYNQILKDIATENSLIYIDFYSAFLQDKEIVLSADGVHPNERGYGMMAEIAIPIIEKYLEF</sequence>
<dbReference type="Gene3D" id="3.40.50.1110">
    <property type="entry name" value="SGNH hydrolase"/>
    <property type="match status" value="1"/>
</dbReference>
<evidence type="ECO:0000259" key="1">
    <source>
        <dbReference type="Pfam" id="PF13472"/>
    </source>
</evidence>
<organism evidence="2 3">
    <name type="scientific">Chryseobacterium limigenitum</name>
    <dbReference type="NCBI Taxonomy" id="1612149"/>
    <lineage>
        <taxon>Bacteria</taxon>
        <taxon>Pseudomonadati</taxon>
        <taxon>Bacteroidota</taxon>
        <taxon>Flavobacteriia</taxon>
        <taxon>Flavobacteriales</taxon>
        <taxon>Weeksellaceae</taxon>
        <taxon>Chryseobacterium group</taxon>
        <taxon>Chryseobacterium</taxon>
    </lineage>
</organism>
<dbReference type="InterPro" id="IPR036514">
    <property type="entry name" value="SGNH_hydro_sf"/>
</dbReference>
<dbReference type="SUPFAM" id="SSF52266">
    <property type="entry name" value="SGNH hydrolase"/>
    <property type="match status" value="1"/>
</dbReference>
<gene>
    <name evidence="2" type="ORF">SAMN05216324_11192</name>
</gene>
<proteinExistence type="predicted"/>
<dbReference type="GO" id="GO:0004622">
    <property type="term" value="F:phosphatidylcholine lysophospholipase activity"/>
    <property type="evidence" value="ECO:0007669"/>
    <property type="project" value="TreeGrafter"/>
</dbReference>
<reference evidence="3" key="1">
    <citation type="submission" date="2016-10" db="EMBL/GenBank/DDBJ databases">
        <authorList>
            <person name="Varghese N."/>
            <person name="Submissions S."/>
        </authorList>
    </citation>
    <scope>NUCLEOTIDE SEQUENCE [LARGE SCALE GENOMIC DNA]</scope>
    <source>
        <strain evidence="3">SUR2</strain>
    </source>
</reference>
<evidence type="ECO:0000313" key="2">
    <source>
        <dbReference type="EMBL" id="SFZ95636.1"/>
    </source>
</evidence>
<dbReference type="OrthoDB" id="9794725at2"/>
<keyword evidence="3" id="KW-1185">Reference proteome</keyword>
<dbReference type="InterPro" id="IPR013830">
    <property type="entry name" value="SGNH_hydro"/>
</dbReference>
<dbReference type="InterPro" id="IPR051532">
    <property type="entry name" value="Ester_Hydrolysis_Enzymes"/>
</dbReference>
<dbReference type="PANTHER" id="PTHR30383:SF5">
    <property type="entry name" value="SGNH HYDROLASE-TYPE ESTERASE DOMAIN-CONTAINING PROTEIN"/>
    <property type="match status" value="1"/>
</dbReference>